<organism evidence="1 2">
    <name type="scientific">Lucilia cuprina</name>
    <name type="common">Green bottle fly</name>
    <name type="synonym">Australian sheep blowfly</name>
    <dbReference type="NCBI Taxonomy" id="7375"/>
    <lineage>
        <taxon>Eukaryota</taxon>
        <taxon>Metazoa</taxon>
        <taxon>Ecdysozoa</taxon>
        <taxon>Arthropoda</taxon>
        <taxon>Hexapoda</taxon>
        <taxon>Insecta</taxon>
        <taxon>Pterygota</taxon>
        <taxon>Neoptera</taxon>
        <taxon>Endopterygota</taxon>
        <taxon>Diptera</taxon>
        <taxon>Brachycera</taxon>
        <taxon>Muscomorpha</taxon>
        <taxon>Oestroidea</taxon>
        <taxon>Calliphoridae</taxon>
        <taxon>Luciliinae</taxon>
        <taxon>Lucilia</taxon>
    </lineage>
</organism>
<keyword evidence="2" id="KW-1185">Reference proteome</keyword>
<sequence>MDEGIKETSWSIMANMYRSRYNVTHNKSTGIGLELWLHSQIVAHPIKRKSTGIGKEWWLQLQFSKPNIVLSKTNITDDLRLLLHLKRHILHYYCTLDSEVVTSHYRNFGFEHHAQRMDLDIIKYSIISGALYKIPIDLPCKVSNSYMLFPTGLTTLHFKNFLQNLELIFLLKLLSTVFLRSTGIHVIPEKCKKWSYTCMYGSSDSTLNFGQVSVSGADITEKFLMNLRYHPAVPRKLLTSLTDFGIFISLIAFTLSGSVLSIPPPTINPKYFNCSKQNCDFFKPIVRLAFLRQFATSSSNFKCLSKSFEIINKSSR</sequence>
<dbReference type="EMBL" id="JRES01000364">
    <property type="protein sequence ID" value="KNC31930.1"/>
    <property type="molecule type" value="Genomic_DNA"/>
</dbReference>
<comment type="caution">
    <text evidence="1">The sequence shown here is derived from an EMBL/GenBank/DDBJ whole genome shotgun (WGS) entry which is preliminary data.</text>
</comment>
<evidence type="ECO:0000313" key="1">
    <source>
        <dbReference type="EMBL" id="KNC31930.1"/>
    </source>
</evidence>
<protein>
    <submittedName>
        <fullName evidence="1">Uncharacterized protein</fullName>
    </submittedName>
</protein>
<dbReference type="AlphaFoldDB" id="A0A0L0CI60"/>
<accession>A0A0L0CI60</accession>
<proteinExistence type="predicted"/>
<gene>
    <name evidence="1" type="ORF">FF38_13283</name>
</gene>
<reference evidence="1 2" key="1">
    <citation type="journal article" date="2015" name="Nat. Commun.">
        <title>Lucilia cuprina genome unlocks parasitic fly biology to underpin future interventions.</title>
        <authorList>
            <person name="Anstead C.A."/>
            <person name="Korhonen P.K."/>
            <person name="Young N.D."/>
            <person name="Hall R.S."/>
            <person name="Jex A.R."/>
            <person name="Murali S.C."/>
            <person name="Hughes D.S."/>
            <person name="Lee S.F."/>
            <person name="Perry T."/>
            <person name="Stroehlein A.J."/>
            <person name="Ansell B.R."/>
            <person name="Breugelmans B."/>
            <person name="Hofmann A."/>
            <person name="Qu J."/>
            <person name="Dugan S."/>
            <person name="Lee S.L."/>
            <person name="Chao H."/>
            <person name="Dinh H."/>
            <person name="Han Y."/>
            <person name="Doddapaneni H.V."/>
            <person name="Worley K.C."/>
            <person name="Muzny D.M."/>
            <person name="Ioannidis P."/>
            <person name="Waterhouse R.M."/>
            <person name="Zdobnov E.M."/>
            <person name="James P.J."/>
            <person name="Bagnall N.H."/>
            <person name="Kotze A.C."/>
            <person name="Gibbs R.A."/>
            <person name="Richards S."/>
            <person name="Batterham P."/>
            <person name="Gasser R.B."/>
        </authorList>
    </citation>
    <scope>NUCLEOTIDE SEQUENCE [LARGE SCALE GENOMIC DNA]</scope>
    <source>
        <strain evidence="1 2">LS</strain>
        <tissue evidence="1">Full body</tissue>
    </source>
</reference>
<dbReference type="Proteomes" id="UP000037069">
    <property type="component" value="Unassembled WGS sequence"/>
</dbReference>
<name>A0A0L0CI60_LUCCU</name>
<evidence type="ECO:0000313" key="2">
    <source>
        <dbReference type="Proteomes" id="UP000037069"/>
    </source>
</evidence>